<feature type="compositionally biased region" description="Low complexity" evidence="1">
    <location>
        <begin position="9"/>
        <end position="32"/>
    </location>
</feature>
<sequence>MSAPEQQPAEASAASASSDAAAAAAAEAAAASTWSSGGSIAPGSTPLASPDEKQRNMAGMYPQLEGMLRGAAL</sequence>
<dbReference type="RefSeq" id="XP_025595888.1">
    <property type="nucleotide sequence ID" value="XM_025743242.1"/>
</dbReference>
<dbReference type="AlphaFoldDB" id="A0A316Z225"/>
<proteinExistence type="predicted"/>
<gene>
    <name evidence="2" type="ORF">FA09DRAFT_331931</name>
</gene>
<dbReference type="Proteomes" id="UP000245946">
    <property type="component" value="Unassembled WGS sequence"/>
</dbReference>
<evidence type="ECO:0000256" key="1">
    <source>
        <dbReference type="SAM" id="MobiDB-lite"/>
    </source>
</evidence>
<keyword evidence="3" id="KW-1185">Reference proteome</keyword>
<feature type="region of interest" description="Disordered" evidence="1">
    <location>
        <begin position="1"/>
        <end position="62"/>
    </location>
</feature>
<organism evidence="2 3">
    <name type="scientific">Tilletiopsis washingtonensis</name>
    <dbReference type="NCBI Taxonomy" id="58919"/>
    <lineage>
        <taxon>Eukaryota</taxon>
        <taxon>Fungi</taxon>
        <taxon>Dikarya</taxon>
        <taxon>Basidiomycota</taxon>
        <taxon>Ustilaginomycotina</taxon>
        <taxon>Exobasidiomycetes</taxon>
        <taxon>Entylomatales</taxon>
        <taxon>Entylomatales incertae sedis</taxon>
        <taxon>Tilletiopsis</taxon>
    </lineage>
</organism>
<protein>
    <submittedName>
        <fullName evidence="2">Uncharacterized protein</fullName>
    </submittedName>
</protein>
<dbReference type="EMBL" id="KZ819303">
    <property type="protein sequence ID" value="PWN95609.1"/>
    <property type="molecule type" value="Genomic_DNA"/>
</dbReference>
<reference evidence="2 3" key="1">
    <citation type="journal article" date="2018" name="Mol. Biol. Evol.">
        <title>Broad Genomic Sampling Reveals a Smut Pathogenic Ancestry of the Fungal Clade Ustilaginomycotina.</title>
        <authorList>
            <person name="Kijpornyongpan T."/>
            <person name="Mondo S.J."/>
            <person name="Barry K."/>
            <person name="Sandor L."/>
            <person name="Lee J."/>
            <person name="Lipzen A."/>
            <person name="Pangilinan J."/>
            <person name="LaButti K."/>
            <person name="Hainaut M."/>
            <person name="Henrissat B."/>
            <person name="Grigoriev I.V."/>
            <person name="Spatafora J.W."/>
            <person name="Aime M.C."/>
        </authorList>
    </citation>
    <scope>NUCLEOTIDE SEQUENCE [LARGE SCALE GENOMIC DNA]</scope>
    <source>
        <strain evidence="2 3">MCA 4186</strain>
    </source>
</reference>
<evidence type="ECO:0000313" key="3">
    <source>
        <dbReference type="Proteomes" id="UP000245946"/>
    </source>
</evidence>
<name>A0A316Z225_9BASI</name>
<dbReference type="GeneID" id="37270786"/>
<accession>A0A316Z225</accession>
<evidence type="ECO:0000313" key="2">
    <source>
        <dbReference type="EMBL" id="PWN95609.1"/>
    </source>
</evidence>